<protein>
    <submittedName>
        <fullName evidence="2">3-oxoadipate enol-lactonase/3-oxoadipate enol-lactonase / 4-carboxymuconolactone decarboxylase</fullName>
    </submittedName>
</protein>
<dbReference type="InterPro" id="IPR029058">
    <property type="entry name" value="AB_hydrolase_fold"/>
</dbReference>
<dbReference type="InterPro" id="IPR000073">
    <property type="entry name" value="AB_hydrolase_1"/>
</dbReference>
<keyword evidence="3" id="KW-1185">Reference proteome</keyword>
<dbReference type="PANTHER" id="PTHR43798:SF5">
    <property type="entry name" value="MONOACYLGLYCEROL LIPASE ABHD6"/>
    <property type="match status" value="1"/>
</dbReference>
<evidence type="ECO:0000259" key="1">
    <source>
        <dbReference type="Pfam" id="PF12697"/>
    </source>
</evidence>
<accession>A0A239M117</accession>
<dbReference type="InterPro" id="IPR050266">
    <property type="entry name" value="AB_hydrolase_sf"/>
</dbReference>
<sequence length="278" mass="28962">MMVSTTSQAMDLGSACTLVHRYGTGDAASKVIGLHSLGLDGRSFGPLGLGLAETGEFETFAPDLRGHGASDAPVHTIDLGRMAADVVELARQLRGERVHLVGTSMGSVVARIATATHPEMWSSVTLIAGPPTAVPGIGVRGNSARRSGMAAVVDETLARWFSGHALAGPSASVEYAAQVLREMNPESWAASWAAMESFATPGPIPTAIDTLCIAGEDDVSTPPAVVAELARVSGSKRPPVVIAGGTHQLLLDHADEIAALLQNRWREPDNSRQIGMES</sequence>
<dbReference type="GO" id="GO:0047372">
    <property type="term" value="F:monoacylglycerol lipase activity"/>
    <property type="evidence" value="ECO:0007669"/>
    <property type="project" value="TreeGrafter"/>
</dbReference>
<gene>
    <name evidence="2" type="ORF">SAMN05421642_11574</name>
</gene>
<proteinExistence type="predicted"/>
<reference evidence="3" key="1">
    <citation type="submission" date="2017-06" db="EMBL/GenBank/DDBJ databases">
        <authorList>
            <person name="Varghese N."/>
            <person name="Submissions S."/>
        </authorList>
    </citation>
    <scope>NUCLEOTIDE SEQUENCE [LARGE SCALE GENOMIC DNA]</scope>
    <source>
        <strain evidence="3">JCM 23211</strain>
    </source>
</reference>
<dbReference type="AlphaFoldDB" id="A0A239M117"/>
<dbReference type="PANTHER" id="PTHR43798">
    <property type="entry name" value="MONOACYLGLYCEROL LIPASE"/>
    <property type="match status" value="1"/>
</dbReference>
<dbReference type="OrthoDB" id="9802489at2"/>
<dbReference type="GO" id="GO:0016020">
    <property type="term" value="C:membrane"/>
    <property type="evidence" value="ECO:0007669"/>
    <property type="project" value="TreeGrafter"/>
</dbReference>
<dbReference type="Gene3D" id="3.40.50.1820">
    <property type="entry name" value="alpha/beta hydrolase"/>
    <property type="match status" value="1"/>
</dbReference>
<dbReference type="EMBL" id="FZOW01000015">
    <property type="protein sequence ID" value="SNT36230.1"/>
    <property type="molecule type" value="Genomic_DNA"/>
</dbReference>
<dbReference type="GO" id="GO:0046464">
    <property type="term" value="P:acylglycerol catabolic process"/>
    <property type="evidence" value="ECO:0007669"/>
    <property type="project" value="TreeGrafter"/>
</dbReference>
<feature type="domain" description="AB hydrolase-1" evidence="1">
    <location>
        <begin position="34"/>
        <end position="259"/>
    </location>
</feature>
<dbReference type="Proteomes" id="UP000198327">
    <property type="component" value="Unassembled WGS sequence"/>
</dbReference>
<dbReference type="RefSeq" id="WP_089250384.1">
    <property type="nucleotide sequence ID" value="NZ_FZOW01000015.1"/>
</dbReference>
<dbReference type="Pfam" id="PF12697">
    <property type="entry name" value="Abhydrolase_6"/>
    <property type="match status" value="1"/>
</dbReference>
<dbReference type="PRINTS" id="PR00111">
    <property type="entry name" value="ABHYDROLASE"/>
</dbReference>
<name>A0A239M117_9NOCA</name>
<evidence type="ECO:0000313" key="3">
    <source>
        <dbReference type="Proteomes" id="UP000198327"/>
    </source>
</evidence>
<dbReference type="SUPFAM" id="SSF53474">
    <property type="entry name" value="alpha/beta-Hydrolases"/>
    <property type="match status" value="1"/>
</dbReference>
<evidence type="ECO:0000313" key="2">
    <source>
        <dbReference type="EMBL" id="SNT36230.1"/>
    </source>
</evidence>
<organism evidence="2 3">
    <name type="scientific">Rhodococcoides kyotonense</name>
    <dbReference type="NCBI Taxonomy" id="398843"/>
    <lineage>
        <taxon>Bacteria</taxon>
        <taxon>Bacillati</taxon>
        <taxon>Actinomycetota</taxon>
        <taxon>Actinomycetes</taxon>
        <taxon>Mycobacteriales</taxon>
        <taxon>Nocardiaceae</taxon>
        <taxon>Rhodococcoides</taxon>
    </lineage>
</organism>